<feature type="compositionally biased region" description="Polar residues" evidence="1">
    <location>
        <begin position="59"/>
        <end position="68"/>
    </location>
</feature>
<proteinExistence type="predicted"/>
<feature type="compositionally biased region" description="Basic and acidic residues" evidence="1">
    <location>
        <begin position="1"/>
        <end position="10"/>
    </location>
</feature>
<accession>A0A286RLG0</accession>
<sequence length="130" mass="14780">MRGTSLRETDLTSGSLRKRSRRKRTWHPTSRTESHSRAHARRGRELFHRQRKIGDKNFVNPNRTQNFDGNPPTVPPLILHLPHFDDCRAARTSPGSSKPGSPDCENGKLVAIVAEFCSPQLTNLPQFQWA</sequence>
<dbReference type="EMBL" id="CP018477">
    <property type="protein sequence ID" value="ASV76803.1"/>
    <property type="molecule type" value="Genomic_DNA"/>
</dbReference>
<evidence type="ECO:0000313" key="3">
    <source>
        <dbReference type="Proteomes" id="UP000215086"/>
    </source>
</evidence>
<organism evidence="2 3">
    <name type="scientific">Thermogutta terrifontis</name>
    <dbReference type="NCBI Taxonomy" id="1331910"/>
    <lineage>
        <taxon>Bacteria</taxon>
        <taxon>Pseudomonadati</taxon>
        <taxon>Planctomycetota</taxon>
        <taxon>Planctomycetia</taxon>
        <taxon>Pirellulales</taxon>
        <taxon>Thermoguttaceae</taxon>
        <taxon>Thermogutta</taxon>
    </lineage>
</organism>
<name>A0A286RLG0_9BACT</name>
<evidence type="ECO:0000313" key="2">
    <source>
        <dbReference type="EMBL" id="ASV76803.1"/>
    </source>
</evidence>
<dbReference type="KEGG" id="ttf:THTE_4202"/>
<reference evidence="2 3" key="1">
    <citation type="journal article" name="Front. Microbiol.">
        <title>Sugar Metabolism of the First Thermophilic Planctomycete Thermogutta terrifontis: Comparative Genomic and Transcriptomic Approaches.</title>
        <authorList>
            <person name="Elcheninov A.G."/>
            <person name="Menzel P."/>
            <person name="Gudbergsdottir S.R."/>
            <person name="Slesarev A.I."/>
            <person name="Kadnikov V.V."/>
            <person name="Krogh A."/>
            <person name="Bonch-Osmolovskaya E.A."/>
            <person name="Peng X."/>
            <person name="Kublanov I.V."/>
        </authorList>
    </citation>
    <scope>NUCLEOTIDE SEQUENCE [LARGE SCALE GENOMIC DNA]</scope>
    <source>
        <strain evidence="2 3">R1</strain>
    </source>
</reference>
<dbReference type="AlphaFoldDB" id="A0A286RLG0"/>
<evidence type="ECO:0000256" key="1">
    <source>
        <dbReference type="SAM" id="MobiDB-lite"/>
    </source>
</evidence>
<feature type="region of interest" description="Disordered" evidence="1">
    <location>
        <begin position="1"/>
        <end position="75"/>
    </location>
</feature>
<protein>
    <submittedName>
        <fullName evidence="2">Uncharacterized protein</fullName>
    </submittedName>
</protein>
<feature type="compositionally biased region" description="Basic and acidic residues" evidence="1">
    <location>
        <begin position="43"/>
        <end position="55"/>
    </location>
</feature>
<gene>
    <name evidence="2" type="ORF">THTE_4202</name>
</gene>
<keyword evidence="3" id="KW-1185">Reference proteome</keyword>
<dbReference type="Proteomes" id="UP000215086">
    <property type="component" value="Chromosome"/>
</dbReference>
<feature type="compositionally biased region" description="Basic residues" evidence="1">
    <location>
        <begin position="16"/>
        <end position="26"/>
    </location>
</feature>